<dbReference type="PANTHER" id="PTHR10039:SF5">
    <property type="entry name" value="NACHT DOMAIN-CONTAINING PROTEIN"/>
    <property type="match status" value="1"/>
</dbReference>
<keyword evidence="6" id="KW-1185">Reference proteome</keyword>
<dbReference type="EMBL" id="JACCJB010000015">
    <property type="protein sequence ID" value="KAF6220816.1"/>
    <property type="molecule type" value="Genomic_DNA"/>
</dbReference>
<dbReference type="PANTHER" id="PTHR10039">
    <property type="entry name" value="AMELOGENIN"/>
    <property type="match status" value="1"/>
</dbReference>
<dbReference type="InterPro" id="IPR029058">
    <property type="entry name" value="AB_hydrolase_fold"/>
</dbReference>
<evidence type="ECO:0000259" key="3">
    <source>
        <dbReference type="Pfam" id="PF24883"/>
    </source>
</evidence>
<feature type="domain" description="Nephrocystin 3-like N-terminal" evidence="3">
    <location>
        <begin position="361"/>
        <end position="465"/>
    </location>
</feature>
<evidence type="ECO:0000313" key="5">
    <source>
        <dbReference type="EMBL" id="KAF6220816.1"/>
    </source>
</evidence>
<dbReference type="Proteomes" id="UP000593566">
    <property type="component" value="Unassembled WGS sequence"/>
</dbReference>
<dbReference type="AlphaFoldDB" id="A0A8H6CCK7"/>
<dbReference type="GeneID" id="59330909"/>
<organism evidence="5 6">
    <name type="scientific">Letharia lupina</name>
    <dbReference type="NCBI Taxonomy" id="560253"/>
    <lineage>
        <taxon>Eukaryota</taxon>
        <taxon>Fungi</taxon>
        <taxon>Dikarya</taxon>
        <taxon>Ascomycota</taxon>
        <taxon>Pezizomycotina</taxon>
        <taxon>Lecanoromycetes</taxon>
        <taxon>OSLEUM clade</taxon>
        <taxon>Lecanoromycetidae</taxon>
        <taxon>Lecanorales</taxon>
        <taxon>Lecanorineae</taxon>
        <taxon>Parmeliaceae</taxon>
        <taxon>Letharia</taxon>
    </lineage>
</organism>
<feature type="domain" description="DUF7791" evidence="4">
    <location>
        <begin position="579"/>
        <end position="778"/>
    </location>
</feature>
<evidence type="ECO:0000259" key="4">
    <source>
        <dbReference type="Pfam" id="PF25053"/>
    </source>
</evidence>
<dbReference type="SUPFAM" id="SSF53474">
    <property type="entry name" value="alpha/beta-Hydrolases"/>
    <property type="match status" value="1"/>
</dbReference>
<protein>
    <submittedName>
        <fullName evidence="5">Uncharacterized protein</fullName>
    </submittedName>
</protein>
<evidence type="ECO:0000256" key="1">
    <source>
        <dbReference type="ARBA" id="ARBA00022737"/>
    </source>
</evidence>
<gene>
    <name evidence="5" type="ORF">HO133_002496</name>
</gene>
<dbReference type="InterPro" id="IPR056693">
    <property type="entry name" value="DUF7791"/>
</dbReference>
<feature type="compositionally biased region" description="Acidic residues" evidence="2">
    <location>
        <begin position="675"/>
        <end position="720"/>
    </location>
</feature>
<dbReference type="Pfam" id="PF25053">
    <property type="entry name" value="DUF7791"/>
    <property type="match status" value="1"/>
</dbReference>
<sequence>MSTSKHGKRQEEYLRTLYVPDVQGELAQHLIDNADFANATWTHENGNFWPTKQLPKRVPSARILVFSYNSQKNYSVPIIFVAHSLGGLVVKQALVTAKIDDTYINLRKATYGLVFFAVPHQGGHGAGLGAIAKNIVLSLTGDANNDLIESLKSNSLFQESQTAFFKHQLEDYQIVSVCEDKPTKLTRFLGKATALLVVDERSATLGLPGTRERLLTVDSNHSEVCKFEDDDNKFEPIKRAIGTLADRAIAKQKKTATDKSCDGLHAQEYIQKFLHSLHFPAIQSRQEEIADAHKETFQWIFDDSGDAVRPWANFVEWLETGRGIYWQVFLLSRVKYQLNELGSPAKLGLGRPKVSMVATPKFFFWSPGSPMQKTSVGLLRSLLYQIFQEYPESVPPPTRNEPLSDWTEKRLRKIFQNLTRDISSSYRICFFIDGLDEFSGDHDALIEMFQELVQDEKIKVVLSSRPYPTFDRAFGSRAMLKLQDLTRADIKKFVLDKFFAHPRIQSMAAQEPQNAFEHDVYGLINDVVWKSDGVFLWVDLAVKDLIRGINDEDSLEQLKERLDFLPTRLEDLYAQMLSKIDKVHREEAAWFLQIALHQQSDECSHRSSDLLDFTLAVYKCLDRDLESSADFPSQNVMDHCQWTRRRIATTCAGLLEVHQRTFGRSTAQSFPENTNSEDTDPEGANPEDTDPEDTDPEDTDLEDTDSEDTDSEDTNPEDTIPEVQFVVSFLHRTVADFLNESEQGRKFLGANTSPNRNIYVVWAKVLVAKVRMLGFAQDTDLIEALTIEDIMTAASDAEYKTGVAQTAICAYIELAVTILDQKRGVPVPGSHWCTRINKWASRGSYGVRYSYLERSLSYQFRYTSNQAKEDGSSRPASDRPVDHFGFAMSDRPIDYLGFAVSNGLKLYMQQQITLLPAGFQSSTATYLLRCTIISSPFDDIGPSQTSRFLDLVCALLRHGANPNVPVCESTVWGHFLARMVFAKDDRRWIDHELAHAMERPWRTAFNCFIEHGADTNGMLSMQRWNYLKFEIEERHLHVLPIGSSSSKIKLGRYCNAHFRISVSVPTLIRYYLGDSPDSADIVSVCMLNGAFYHSKCTEISIDLKMSDRLLEAFERYVIPTVPPRSSKVELERLVLRLYDELLTREPDQSHHVL</sequence>
<evidence type="ECO:0000313" key="6">
    <source>
        <dbReference type="Proteomes" id="UP000593566"/>
    </source>
</evidence>
<reference evidence="5 6" key="1">
    <citation type="journal article" date="2020" name="Genomics">
        <title>Complete, high-quality genomes from long-read metagenomic sequencing of two wolf lichen thalli reveals enigmatic genome architecture.</title>
        <authorList>
            <person name="McKenzie S.K."/>
            <person name="Walston R.F."/>
            <person name="Allen J.L."/>
        </authorList>
    </citation>
    <scope>NUCLEOTIDE SEQUENCE [LARGE SCALE GENOMIC DNA]</scope>
    <source>
        <strain evidence="5">WasteWater1</strain>
    </source>
</reference>
<dbReference type="Pfam" id="PF24883">
    <property type="entry name" value="NPHP3_N"/>
    <property type="match status" value="1"/>
</dbReference>
<feature type="region of interest" description="Disordered" evidence="2">
    <location>
        <begin position="662"/>
        <end position="721"/>
    </location>
</feature>
<comment type="caution">
    <text evidence="5">The sequence shown here is derived from an EMBL/GenBank/DDBJ whole genome shotgun (WGS) entry which is preliminary data.</text>
</comment>
<dbReference type="InterPro" id="IPR056884">
    <property type="entry name" value="NPHP3-like_N"/>
</dbReference>
<keyword evidence="1" id="KW-0677">Repeat</keyword>
<name>A0A8H6CCK7_9LECA</name>
<evidence type="ECO:0000256" key="2">
    <source>
        <dbReference type="SAM" id="MobiDB-lite"/>
    </source>
</evidence>
<dbReference type="RefSeq" id="XP_037150251.1">
    <property type="nucleotide sequence ID" value="XM_037293422.1"/>
</dbReference>
<proteinExistence type="predicted"/>
<feature type="compositionally biased region" description="Polar residues" evidence="2">
    <location>
        <begin position="662"/>
        <end position="674"/>
    </location>
</feature>
<dbReference type="Gene3D" id="3.40.50.1820">
    <property type="entry name" value="alpha/beta hydrolase"/>
    <property type="match status" value="1"/>
</dbReference>
<accession>A0A8H6CCK7</accession>